<accession>A0A2Z2HPH7</accession>
<keyword evidence="3" id="KW-1185">Reference proteome</keyword>
<keyword evidence="1" id="KW-0812">Transmembrane</keyword>
<dbReference type="KEGG" id="nct:NMSP_1071"/>
<evidence type="ECO:0000313" key="3">
    <source>
        <dbReference type="Proteomes" id="UP000249949"/>
    </source>
</evidence>
<keyword evidence="1" id="KW-1133">Transmembrane helix</keyword>
<organism evidence="2 3">
    <name type="scientific">Candidatus Nitrosomarinus catalinensis</name>
    <dbReference type="NCBI Taxonomy" id="1898749"/>
    <lineage>
        <taxon>Archaea</taxon>
        <taxon>Nitrososphaerota</taxon>
        <taxon>Nitrososphaeria</taxon>
        <taxon>Nitrosopumilales</taxon>
        <taxon>Nitrosopumilaceae</taxon>
        <taxon>Candidatus Nitrosomarinus</taxon>
    </lineage>
</organism>
<gene>
    <name evidence="2" type="ORF">NMSP_1071</name>
</gene>
<dbReference type="AlphaFoldDB" id="A0A2Z2HPH7"/>
<evidence type="ECO:0000256" key="1">
    <source>
        <dbReference type="SAM" id="Phobius"/>
    </source>
</evidence>
<proteinExistence type="predicted"/>
<sequence>MNFERRDIILIVGLILVMLALIQYLGPAYSAIIVIGLYFGIKIYVGKKRQLIQRDVGEGICMECGSKIINKKCTNCDSEEE</sequence>
<dbReference type="Proteomes" id="UP000249949">
    <property type="component" value="Chromosome"/>
</dbReference>
<dbReference type="GeneID" id="32901527"/>
<name>A0A2Z2HPH7_9ARCH</name>
<dbReference type="EMBL" id="CP021324">
    <property type="protein sequence ID" value="ARS64689.1"/>
    <property type="molecule type" value="Genomic_DNA"/>
</dbReference>
<feature type="transmembrane region" description="Helical" evidence="1">
    <location>
        <begin position="28"/>
        <end position="45"/>
    </location>
</feature>
<dbReference type="RefSeq" id="WP_225971249.1">
    <property type="nucleotide sequence ID" value="NZ_CP021324.1"/>
</dbReference>
<keyword evidence="1" id="KW-0472">Membrane</keyword>
<feature type="transmembrane region" description="Helical" evidence="1">
    <location>
        <begin position="7"/>
        <end position="22"/>
    </location>
</feature>
<protein>
    <submittedName>
        <fullName evidence="2">Uncharacterized protein</fullName>
    </submittedName>
</protein>
<reference evidence="2 3" key="1">
    <citation type="journal article" date="2017" name="Environ. Microbiol.">
        <title>Genome and epigenome of a novel marine Thaumarchaeota strain suggest viral infection, phosphorothioation DNA modification and multiple restriction systems.</title>
        <authorList>
            <person name="Ahlgren N.A."/>
            <person name="Chen Y."/>
            <person name="Needham D.M."/>
            <person name="Parada A.E."/>
            <person name="Sachdeva R."/>
            <person name="Trinh V."/>
            <person name="Chen T."/>
            <person name="Fuhrman J.A."/>
        </authorList>
    </citation>
    <scope>NUCLEOTIDE SEQUENCE [LARGE SCALE GENOMIC DNA]</scope>
    <source>
        <strain evidence="2 3">SPOT01</strain>
    </source>
</reference>
<evidence type="ECO:0000313" key="2">
    <source>
        <dbReference type="EMBL" id="ARS64689.1"/>
    </source>
</evidence>